<sequence>ITKEAKKYALLYNFWVPNGLFPPTLKPNVDPHSPTCWVSPRDKLDGAMVELYSMVPSSLHKHMENFKQFSSIMSAFMLTLGQECSNILRAIKDCASIIF</sequence>
<feature type="non-terminal residue" evidence="1">
    <location>
        <position position="1"/>
    </location>
</feature>
<evidence type="ECO:0000313" key="2">
    <source>
        <dbReference type="Proteomes" id="UP000054018"/>
    </source>
</evidence>
<accession>A0A0C9ZGQ1</accession>
<feature type="non-terminal residue" evidence="1">
    <location>
        <position position="99"/>
    </location>
</feature>
<dbReference type="Proteomes" id="UP000054018">
    <property type="component" value="Unassembled WGS sequence"/>
</dbReference>
<organism evidence="1 2">
    <name type="scientific">Pisolithus microcarpus 441</name>
    <dbReference type="NCBI Taxonomy" id="765257"/>
    <lineage>
        <taxon>Eukaryota</taxon>
        <taxon>Fungi</taxon>
        <taxon>Dikarya</taxon>
        <taxon>Basidiomycota</taxon>
        <taxon>Agaricomycotina</taxon>
        <taxon>Agaricomycetes</taxon>
        <taxon>Agaricomycetidae</taxon>
        <taxon>Boletales</taxon>
        <taxon>Sclerodermatineae</taxon>
        <taxon>Pisolithaceae</taxon>
        <taxon>Pisolithus</taxon>
    </lineage>
</organism>
<proteinExistence type="predicted"/>
<protein>
    <submittedName>
        <fullName evidence="1">Uncharacterized protein</fullName>
    </submittedName>
</protein>
<reference evidence="1 2" key="1">
    <citation type="submission" date="2014-04" db="EMBL/GenBank/DDBJ databases">
        <authorList>
            <consortium name="DOE Joint Genome Institute"/>
            <person name="Kuo A."/>
            <person name="Kohler A."/>
            <person name="Costa M.D."/>
            <person name="Nagy L.G."/>
            <person name="Floudas D."/>
            <person name="Copeland A."/>
            <person name="Barry K.W."/>
            <person name="Cichocki N."/>
            <person name="Veneault-Fourrey C."/>
            <person name="LaButti K."/>
            <person name="Lindquist E.A."/>
            <person name="Lipzen A."/>
            <person name="Lundell T."/>
            <person name="Morin E."/>
            <person name="Murat C."/>
            <person name="Sun H."/>
            <person name="Tunlid A."/>
            <person name="Henrissat B."/>
            <person name="Grigoriev I.V."/>
            <person name="Hibbett D.S."/>
            <person name="Martin F."/>
            <person name="Nordberg H.P."/>
            <person name="Cantor M.N."/>
            <person name="Hua S.X."/>
        </authorList>
    </citation>
    <scope>NUCLEOTIDE SEQUENCE [LARGE SCALE GENOMIC DNA]</scope>
    <source>
        <strain evidence="1 2">441</strain>
    </source>
</reference>
<dbReference type="HOGENOM" id="CLU_160848_0_0_1"/>
<reference evidence="2" key="2">
    <citation type="submission" date="2015-01" db="EMBL/GenBank/DDBJ databases">
        <title>Evolutionary Origins and Diversification of the Mycorrhizal Mutualists.</title>
        <authorList>
            <consortium name="DOE Joint Genome Institute"/>
            <consortium name="Mycorrhizal Genomics Consortium"/>
            <person name="Kohler A."/>
            <person name="Kuo A."/>
            <person name="Nagy L.G."/>
            <person name="Floudas D."/>
            <person name="Copeland A."/>
            <person name="Barry K.W."/>
            <person name="Cichocki N."/>
            <person name="Veneault-Fourrey C."/>
            <person name="LaButti K."/>
            <person name="Lindquist E.A."/>
            <person name="Lipzen A."/>
            <person name="Lundell T."/>
            <person name="Morin E."/>
            <person name="Murat C."/>
            <person name="Riley R."/>
            <person name="Ohm R."/>
            <person name="Sun H."/>
            <person name="Tunlid A."/>
            <person name="Henrissat B."/>
            <person name="Grigoriev I.V."/>
            <person name="Hibbett D.S."/>
            <person name="Martin F."/>
        </authorList>
    </citation>
    <scope>NUCLEOTIDE SEQUENCE [LARGE SCALE GENOMIC DNA]</scope>
    <source>
        <strain evidence="2">441</strain>
    </source>
</reference>
<dbReference type="OrthoDB" id="2857391at2759"/>
<keyword evidence="2" id="KW-1185">Reference proteome</keyword>
<dbReference type="EMBL" id="KN833749">
    <property type="protein sequence ID" value="KIK21677.1"/>
    <property type="molecule type" value="Genomic_DNA"/>
</dbReference>
<dbReference type="AlphaFoldDB" id="A0A0C9ZGQ1"/>
<evidence type="ECO:0000313" key="1">
    <source>
        <dbReference type="EMBL" id="KIK21677.1"/>
    </source>
</evidence>
<gene>
    <name evidence="1" type="ORF">PISMIDRAFT_80065</name>
</gene>
<name>A0A0C9ZGQ1_9AGAM</name>